<keyword evidence="7" id="KW-1185">Reference proteome</keyword>
<dbReference type="AlphaFoldDB" id="A0A7X1TPA8"/>
<evidence type="ECO:0000313" key="6">
    <source>
        <dbReference type="EMBL" id="MPY11652.1"/>
    </source>
</evidence>
<dbReference type="InterPro" id="IPR051601">
    <property type="entry name" value="Serine_prot/Carboxylest_S33"/>
</dbReference>
<dbReference type="SUPFAM" id="SSF53474">
    <property type="entry name" value="alpha/beta-Hydrolases"/>
    <property type="match status" value="1"/>
</dbReference>
<proteinExistence type="inferred from homology"/>
<dbReference type="PANTHER" id="PTHR43248:SF29">
    <property type="entry name" value="TRIPEPTIDYL AMINOPEPTIDASE"/>
    <property type="match status" value="1"/>
</dbReference>
<dbReference type="Pfam" id="PF08386">
    <property type="entry name" value="Abhydrolase_4"/>
    <property type="match status" value="1"/>
</dbReference>
<dbReference type="GO" id="GO:0016787">
    <property type="term" value="F:hydrolase activity"/>
    <property type="evidence" value="ECO:0007669"/>
    <property type="project" value="UniProtKB-KW"/>
</dbReference>
<organism evidence="6 7">
    <name type="scientific">Arthrobacter bussei</name>
    <dbReference type="NCBI Taxonomy" id="2594179"/>
    <lineage>
        <taxon>Bacteria</taxon>
        <taxon>Bacillati</taxon>
        <taxon>Actinomycetota</taxon>
        <taxon>Actinomycetes</taxon>
        <taxon>Micrococcales</taxon>
        <taxon>Micrococcaceae</taxon>
        <taxon>Arthrobacter</taxon>
    </lineage>
</organism>
<accession>A0A7X1TPA8</accession>
<protein>
    <submittedName>
        <fullName evidence="6">Alpha/beta hydrolase</fullName>
    </submittedName>
</protein>
<dbReference type="PANTHER" id="PTHR43248">
    <property type="entry name" value="2-SUCCINYL-6-HYDROXY-2,4-CYCLOHEXADIENE-1-CARBOXYLATE SYNTHASE"/>
    <property type="match status" value="1"/>
</dbReference>
<feature type="domain" description="Peptidase S33 tripeptidyl aminopeptidase-like C-terminal" evidence="5">
    <location>
        <begin position="436"/>
        <end position="536"/>
    </location>
</feature>
<evidence type="ECO:0000256" key="2">
    <source>
        <dbReference type="ARBA" id="ARBA00022729"/>
    </source>
</evidence>
<dbReference type="InterPro" id="IPR013595">
    <property type="entry name" value="Pept_S33_TAP-like_C"/>
</dbReference>
<comment type="caution">
    <text evidence="6">The sequence shown here is derived from an EMBL/GenBank/DDBJ whole genome shotgun (WGS) entry which is preliminary data.</text>
</comment>
<name>A0A7X1TPA8_9MICC</name>
<dbReference type="OrthoDB" id="3252468at2"/>
<keyword evidence="2" id="KW-0732">Signal</keyword>
<gene>
    <name evidence="6" type="ORF">FNH21_13175</name>
</gene>
<dbReference type="Gene3D" id="3.40.50.1820">
    <property type="entry name" value="alpha/beta hydrolase"/>
    <property type="match status" value="1"/>
</dbReference>
<dbReference type="RefSeq" id="WP_152816400.1">
    <property type="nucleotide sequence ID" value="NZ_VJXX01000004.1"/>
</dbReference>
<evidence type="ECO:0000313" key="7">
    <source>
        <dbReference type="Proteomes" id="UP000326464"/>
    </source>
</evidence>
<evidence type="ECO:0000256" key="1">
    <source>
        <dbReference type="ARBA" id="ARBA00010088"/>
    </source>
</evidence>
<comment type="similarity">
    <text evidence="1">Belongs to the peptidase S33 family.</text>
</comment>
<evidence type="ECO:0000256" key="3">
    <source>
        <dbReference type="ARBA" id="ARBA00022801"/>
    </source>
</evidence>
<feature type="region of interest" description="Disordered" evidence="4">
    <location>
        <begin position="1"/>
        <end position="23"/>
    </location>
</feature>
<evidence type="ECO:0000259" key="5">
    <source>
        <dbReference type="Pfam" id="PF08386"/>
    </source>
</evidence>
<dbReference type="InterPro" id="IPR029058">
    <property type="entry name" value="AB_hydrolase_fold"/>
</dbReference>
<keyword evidence="3 6" id="KW-0378">Hydrolase</keyword>
<dbReference type="EMBL" id="VJXX01000004">
    <property type="protein sequence ID" value="MPY11652.1"/>
    <property type="molecule type" value="Genomic_DNA"/>
</dbReference>
<dbReference type="Proteomes" id="UP000326464">
    <property type="component" value="Unassembled WGS sequence"/>
</dbReference>
<sequence length="536" mass="56559">MTQDPSLTRPGIAPGISPVSPPARRRPPFALLAGAAVVLGLAGCTLSSPAETSADGSVSVETADPAAIGDVPENLRSFYEQEVRWEDCEEEFSCATIEVPLDYADPGRASIDISAIRADATGDAQGTLLVNPGGPGGSGVAIVRDSLDYVASERLREDYDILGFDPRGVGRSTPVRCYDAAEQDAARQESYPADASDDELLALLSADAKEFADLCAERTGEVLGHVDTGSAARDMDILRALVSDPKLTYLGFSYGTQLGATYAGLFPGRAGRLVLDGAIDPSLSNEEITLGQADGFEKAVRAYVADCQQRAECPYSGSVDDGVRQIQELFSAVEREPMTADDGRLVPVSTFVQGFILPLYDNGNWPTLTQAVTDALEGDPSAMLYLADLSAERRPDGTYASNSTAAFLAVSCLDYPMTSDPAQMKADEQRLIEASPTFGRFLAFGGVTCAPWRSPPVAEPAPTAPGADPILVIGTTGDPATPYAWSTALADQLESGVHVTWEGEGHTAYGRSNDCILDLVDDYFIDGTVPADGARC</sequence>
<reference evidence="7" key="1">
    <citation type="submission" date="2019-07" db="EMBL/GenBank/DDBJ databases">
        <title>Arthrobacter KR32 sp. nov., isolated from mountain cheese made of cows milk.</title>
        <authorList>
            <person name="Flegler A."/>
        </authorList>
    </citation>
    <scope>NUCLEOTIDE SEQUENCE [LARGE SCALE GENOMIC DNA]</scope>
    <source>
        <strain evidence="7">KR32</strain>
    </source>
</reference>
<evidence type="ECO:0000256" key="4">
    <source>
        <dbReference type="SAM" id="MobiDB-lite"/>
    </source>
</evidence>